<dbReference type="CDD" id="cd01128">
    <property type="entry name" value="rho_factor_C"/>
    <property type="match status" value="1"/>
</dbReference>
<evidence type="ECO:0000256" key="7">
    <source>
        <dbReference type="ARBA" id="ARBA00023015"/>
    </source>
</evidence>
<dbReference type="NCBIfam" id="NF006886">
    <property type="entry name" value="PRK09376.1"/>
    <property type="match status" value="1"/>
</dbReference>
<feature type="compositionally biased region" description="Polar residues" evidence="12">
    <location>
        <begin position="172"/>
        <end position="189"/>
    </location>
</feature>
<name>A0A9D1GGR6_9FIRM</name>
<keyword evidence="5 9" id="KW-0067">ATP-binding</keyword>
<evidence type="ECO:0000256" key="11">
    <source>
        <dbReference type="PROSITE-ProRule" id="PRU01203"/>
    </source>
</evidence>
<evidence type="ECO:0000256" key="1">
    <source>
        <dbReference type="ARBA" id="ARBA00022472"/>
    </source>
</evidence>
<gene>
    <name evidence="9 14" type="primary">rho</name>
    <name evidence="14" type="ORF">IAB60_01025</name>
</gene>
<evidence type="ECO:0000256" key="8">
    <source>
        <dbReference type="ARBA" id="ARBA00023163"/>
    </source>
</evidence>
<dbReference type="Pfam" id="PF07497">
    <property type="entry name" value="Rho_RNA_bind"/>
    <property type="match status" value="1"/>
</dbReference>
<comment type="function">
    <text evidence="9">Facilitates transcription termination by a mechanism that involves Rho binding to the nascent RNA, activation of Rho's RNA-dependent ATPase activity, and release of the mRNA from the DNA template.</text>
</comment>
<dbReference type="Gene3D" id="3.40.50.300">
    <property type="entry name" value="P-loop containing nucleotide triphosphate hydrolases"/>
    <property type="match status" value="1"/>
</dbReference>
<dbReference type="InterPro" id="IPR011113">
    <property type="entry name" value="Rho_RNA-bd"/>
</dbReference>
<feature type="domain" description="Rho RNA-BD" evidence="13">
    <location>
        <begin position="291"/>
        <end position="364"/>
    </location>
</feature>
<dbReference type="PANTHER" id="PTHR46425:SF1">
    <property type="entry name" value="TRANSCRIPTION TERMINATION FACTOR RHO"/>
    <property type="match status" value="1"/>
</dbReference>
<dbReference type="GO" id="GO:0008186">
    <property type="term" value="F:ATP-dependent activity, acting on RNA"/>
    <property type="evidence" value="ECO:0007669"/>
    <property type="project" value="UniProtKB-UniRule"/>
</dbReference>
<feature type="compositionally biased region" description="Basic and acidic residues" evidence="12">
    <location>
        <begin position="142"/>
        <end position="161"/>
    </location>
</feature>
<accession>A0A9D1GGR6</accession>
<comment type="similarity">
    <text evidence="9 11">Belongs to the Rho family.</text>
</comment>
<evidence type="ECO:0000256" key="2">
    <source>
        <dbReference type="ARBA" id="ARBA00022741"/>
    </source>
</evidence>
<feature type="region of interest" description="Disordered" evidence="12">
    <location>
        <begin position="42"/>
        <end position="262"/>
    </location>
</feature>
<evidence type="ECO:0000256" key="3">
    <source>
        <dbReference type="ARBA" id="ARBA00022801"/>
    </source>
</evidence>
<dbReference type="InterPro" id="IPR011112">
    <property type="entry name" value="Rho-like_N"/>
</dbReference>
<dbReference type="GO" id="GO:0006353">
    <property type="term" value="P:DNA-templated transcription termination"/>
    <property type="evidence" value="ECO:0007669"/>
    <property type="project" value="UniProtKB-UniRule"/>
</dbReference>
<dbReference type="SMART" id="SM00357">
    <property type="entry name" value="CSP"/>
    <property type="match status" value="1"/>
</dbReference>
<reference evidence="14" key="2">
    <citation type="journal article" date="2021" name="PeerJ">
        <title>Extensive microbial diversity within the chicken gut microbiome revealed by metagenomics and culture.</title>
        <authorList>
            <person name="Gilroy R."/>
            <person name="Ravi A."/>
            <person name="Getino M."/>
            <person name="Pursley I."/>
            <person name="Horton D.L."/>
            <person name="Alikhan N.F."/>
            <person name="Baker D."/>
            <person name="Gharbi K."/>
            <person name="Hall N."/>
            <person name="Watson M."/>
            <person name="Adriaenssens E.M."/>
            <person name="Foster-Nyarko E."/>
            <person name="Jarju S."/>
            <person name="Secka A."/>
            <person name="Antonio M."/>
            <person name="Oren A."/>
            <person name="Chaudhuri R.R."/>
            <person name="La Ragione R."/>
            <person name="Hildebrand F."/>
            <person name="Pallen M.J."/>
        </authorList>
    </citation>
    <scope>NUCLEOTIDE SEQUENCE</scope>
    <source>
        <strain evidence="14">CHK123-3438</strain>
    </source>
</reference>
<comment type="caution">
    <text evidence="14">The sequence shown here is derived from an EMBL/GenBank/DDBJ whole genome shotgun (WGS) entry which is preliminary data.</text>
</comment>
<keyword evidence="1 9" id="KW-0806">Transcription termination</keyword>
<dbReference type="Gene3D" id="2.40.50.140">
    <property type="entry name" value="Nucleic acid-binding proteins"/>
    <property type="match status" value="1"/>
</dbReference>
<comment type="subunit">
    <text evidence="9">Homohexamer. The homohexamer assembles into an open ring structure.</text>
</comment>
<dbReference type="GO" id="GO:0003723">
    <property type="term" value="F:RNA binding"/>
    <property type="evidence" value="ECO:0007669"/>
    <property type="project" value="UniProtKB-UniRule"/>
</dbReference>
<reference evidence="14" key="1">
    <citation type="submission" date="2020-10" db="EMBL/GenBank/DDBJ databases">
        <authorList>
            <person name="Gilroy R."/>
        </authorList>
    </citation>
    <scope>NUCLEOTIDE SEQUENCE</scope>
    <source>
        <strain evidence="14">CHK123-3438</strain>
    </source>
</reference>
<keyword evidence="8 9" id="KW-0804">Transcription</keyword>
<keyword evidence="4 9" id="KW-0347">Helicase</keyword>
<feature type="compositionally biased region" description="Polar residues" evidence="12">
    <location>
        <begin position="247"/>
        <end position="258"/>
    </location>
</feature>
<dbReference type="EMBL" id="DVKS01000017">
    <property type="protein sequence ID" value="HIT40680.1"/>
    <property type="molecule type" value="Genomic_DNA"/>
</dbReference>
<evidence type="ECO:0000256" key="5">
    <source>
        <dbReference type="ARBA" id="ARBA00022840"/>
    </source>
</evidence>
<feature type="compositionally biased region" description="Low complexity" evidence="12">
    <location>
        <begin position="50"/>
        <end position="71"/>
    </location>
</feature>
<dbReference type="AlphaFoldDB" id="A0A9D1GGR6"/>
<evidence type="ECO:0000256" key="4">
    <source>
        <dbReference type="ARBA" id="ARBA00022806"/>
    </source>
</evidence>
<keyword evidence="6 9" id="KW-0694">RNA-binding</keyword>
<feature type="compositionally biased region" description="Basic and acidic residues" evidence="12">
    <location>
        <begin position="79"/>
        <end position="94"/>
    </location>
</feature>
<evidence type="ECO:0000313" key="14">
    <source>
        <dbReference type="EMBL" id="HIT40680.1"/>
    </source>
</evidence>
<dbReference type="Proteomes" id="UP000886860">
    <property type="component" value="Unassembled WGS sequence"/>
</dbReference>
<dbReference type="InterPro" id="IPR041703">
    <property type="entry name" value="Rho_factor_ATP-bd"/>
</dbReference>
<dbReference type="InterPro" id="IPR003593">
    <property type="entry name" value="AAA+_ATPase"/>
</dbReference>
<dbReference type="HAMAP" id="MF_01884">
    <property type="entry name" value="Rho"/>
    <property type="match status" value="1"/>
</dbReference>
<dbReference type="InterPro" id="IPR011129">
    <property type="entry name" value="CSD"/>
</dbReference>
<dbReference type="InterPro" id="IPR027417">
    <property type="entry name" value="P-loop_NTPase"/>
</dbReference>
<comment type="caution">
    <text evidence="9">Lacks conserved residue(s) required for the propagation of feature annotation.</text>
</comment>
<feature type="compositionally biased region" description="Basic and acidic residues" evidence="12">
    <location>
        <begin position="110"/>
        <end position="134"/>
    </location>
</feature>
<evidence type="ECO:0000256" key="6">
    <source>
        <dbReference type="ARBA" id="ARBA00022884"/>
    </source>
</evidence>
<feature type="binding site" evidence="9">
    <location>
        <begin position="421"/>
        <end position="426"/>
    </location>
    <ligand>
        <name>ATP</name>
        <dbReference type="ChEBI" id="CHEBI:30616"/>
    </ligand>
</feature>
<keyword evidence="7 9" id="KW-0805">Transcription regulation</keyword>
<protein>
    <recommendedName>
        <fullName evidence="9 10">Transcription termination factor Rho</fullName>
        <ecNumber evidence="9 10">3.6.4.-</ecNumber>
    </recommendedName>
    <alternativeName>
        <fullName evidence="9">ATP-dependent helicase Rho</fullName>
    </alternativeName>
</protein>
<evidence type="ECO:0000256" key="10">
    <source>
        <dbReference type="NCBIfam" id="TIGR00767"/>
    </source>
</evidence>
<dbReference type="Pfam" id="PF00006">
    <property type="entry name" value="ATP-synt_ab"/>
    <property type="match status" value="1"/>
</dbReference>
<dbReference type="SUPFAM" id="SSF50249">
    <property type="entry name" value="Nucleic acid-binding proteins"/>
    <property type="match status" value="1"/>
</dbReference>
<dbReference type="GO" id="GO:0004386">
    <property type="term" value="F:helicase activity"/>
    <property type="evidence" value="ECO:0007669"/>
    <property type="project" value="UniProtKB-UniRule"/>
</dbReference>
<dbReference type="SMART" id="SM00382">
    <property type="entry name" value="AAA"/>
    <property type="match status" value="1"/>
</dbReference>
<feature type="binding site" evidence="9">
    <location>
        <position position="452"/>
    </location>
    <ligand>
        <name>ATP</name>
        <dbReference type="ChEBI" id="CHEBI:30616"/>
    </ligand>
</feature>
<keyword evidence="3 9" id="KW-0378">Hydrolase</keyword>
<evidence type="ECO:0000259" key="13">
    <source>
        <dbReference type="PROSITE" id="PS51856"/>
    </source>
</evidence>
<dbReference type="GO" id="GO:0005524">
    <property type="term" value="F:ATP binding"/>
    <property type="evidence" value="ECO:0007669"/>
    <property type="project" value="UniProtKB-UniRule"/>
</dbReference>
<evidence type="ECO:0000313" key="15">
    <source>
        <dbReference type="Proteomes" id="UP000886860"/>
    </source>
</evidence>
<dbReference type="SMART" id="SM00959">
    <property type="entry name" value="Rho_N"/>
    <property type="match status" value="1"/>
</dbReference>
<dbReference type="InterPro" id="IPR000194">
    <property type="entry name" value="ATPase_F1/V1/A1_a/bsu_nucl-bd"/>
</dbReference>
<dbReference type="PROSITE" id="PS51856">
    <property type="entry name" value="RHO_RNA_BD"/>
    <property type="match status" value="1"/>
</dbReference>
<feature type="binding site" evidence="9">
    <location>
        <begin position="409"/>
        <end position="414"/>
    </location>
    <ligand>
        <name>ATP</name>
        <dbReference type="ChEBI" id="CHEBI:30616"/>
    </ligand>
</feature>
<evidence type="ECO:0000256" key="9">
    <source>
        <dbReference type="HAMAP-Rule" id="MF_01884"/>
    </source>
</evidence>
<dbReference type="InterPro" id="IPR012340">
    <property type="entry name" value="NA-bd_OB-fold"/>
</dbReference>
<dbReference type="SUPFAM" id="SSF52540">
    <property type="entry name" value="P-loop containing nucleoside triphosphate hydrolases"/>
    <property type="match status" value="1"/>
</dbReference>
<dbReference type="InterPro" id="IPR004665">
    <property type="entry name" value="Term_rho"/>
</dbReference>
<dbReference type="Pfam" id="PF07498">
    <property type="entry name" value="Rho_N"/>
    <property type="match status" value="1"/>
</dbReference>
<dbReference type="EC" id="3.6.4.-" evidence="9 10"/>
<sequence length="665" mass="73658">MREKLNTLPLSELKELARTRGLRGISGLRKAELIDVLCRLDEEKQPADRGSAAPEPAAAEMAAAPSAGSAPFRQENGGAEEKAAPAAEPEREKSAAIQGSGGPFRGTGEPSRHDVSSGEGRTRIVMRRREENSGIRENGNGRQDRSHGDGRNGRTNGRYENRNGYSGRGRSQDNNGRNDYSRNGENGRSQDYGRNGESGRGQDYGRNGENGRGTDGVHAQDTSRRDYEQNRNPDQRRENENIRNGEVSGQENAASSVGMTGRISYGIREGARPDGRNAEMTPDEIQELDSGLEANGILEVMPDGFGFIRCENFLPGENDVYVAPSQIRRFNMKTGDIIRGNRRVKAATEKFAALLYVTSINGYPAGVAERRPNFEDLMPVFPNQRLHMETGYGGNSVAMRVLDLMAPIGKGQRGMIVSPPKAGKTTLLKQVAKAITTNHPDMHLIILLIDERPEEVTDIKEAIVGENVEVIYSTFDELPERHKRVSEMVIERARRLVEHGRDVTILLDSITRLARAYNLVVPPSGRTLSGGLDPAALHMPKRFFGAARNTREGGSLTILATALIDTGSRMDDVIYEEFKGTGNMELVLDRKLSERRIFPAIDVLKSGTRRDDLLLSREEAEAVEIIRRATNSMKPEDSVEKLIDLFARTRSNQELVNEIRRRRYL</sequence>
<dbReference type="NCBIfam" id="TIGR00767">
    <property type="entry name" value="rho"/>
    <property type="match status" value="1"/>
</dbReference>
<dbReference type="GO" id="GO:0016787">
    <property type="term" value="F:hydrolase activity"/>
    <property type="evidence" value="ECO:0007669"/>
    <property type="project" value="UniProtKB-KW"/>
</dbReference>
<feature type="compositionally biased region" description="Basic and acidic residues" evidence="12">
    <location>
        <begin position="221"/>
        <end position="243"/>
    </location>
</feature>
<dbReference type="PANTHER" id="PTHR46425">
    <property type="entry name" value="TRANSCRIPTION TERMINATION FACTOR RHO"/>
    <property type="match status" value="1"/>
</dbReference>
<organism evidence="14 15">
    <name type="scientific">Candidatus Caccovicinus merdipullorum</name>
    <dbReference type="NCBI Taxonomy" id="2840724"/>
    <lineage>
        <taxon>Bacteria</taxon>
        <taxon>Bacillati</taxon>
        <taxon>Bacillota</taxon>
        <taxon>Clostridia</taxon>
        <taxon>Eubacteriales</taxon>
        <taxon>Candidatus Caccovicinus</taxon>
    </lineage>
</organism>
<evidence type="ECO:0000256" key="12">
    <source>
        <dbReference type="SAM" id="MobiDB-lite"/>
    </source>
</evidence>
<proteinExistence type="inferred from homology"/>
<keyword evidence="2 9" id="KW-0547">Nucleotide-binding</keyword>